<evidence type="ECO:0000313" key="1">
    <source>
        <dbReference type="EMBL" id="GFS84220.1"/>
    </source>
</evidence>
<sequence>MDISLEPDTNGRKCARVGLIEEQQKFMTKYIQDLIVVKNKDLIIRTIGNRDLDEKRKLLEKQIRQINPKSIPELNKETFLRIYVQKAPTYGPTNPEI</sequence>
<dbReference type="Proteomes" id="UP000887013">
    <property type="component" value="Unassembled WGS sequence"/>
</dbReference>
<dbReference type="EMBL" id="BMAW01003541">
    <property type="protein sequence ID" value="GFS84220.1"/>
    <property type="molecule type" value="Genomic_DNA"/>
</dbReference>
<reference evidence="1" key="1">
    <citation type="submission" date="2020-08" db="EMBL/GenBank/DDBJ databases">
        <title>Multicomponent nature underlies the extraordinary mechanical properties of spider dragline silk.</title>
        <authorList>
            <person name="Kono N."/>
            <person name="Nakamura H."/>
            <person name="Mori M."/>
            <person name="Yoshida Y."/>
            <person name="Ohtoshi R."/>
            <person name="Malay A.D."/>
            <person name="Moran D.A.P."/>
            <person name="Tomita M."/>
            <person name="Numata K."/>
            <person name="Arakawa K."/>
        </authorList>
    </citation>
    <scope>NUCLEOTIDE SEQUENCE</scope>
</reference>
<name>A0A8X6T9H6_NEPPI</name>
<gene>
    <name evidence="1" type="ORF">NPIL_57111</name>
</gene>
<proteinExistence type="predicted"/>
<dbReference type="AlphaFoldDB" id="A0A8X6T9H6"/>
<organism evidence="1 2">
    <name type="scientific">Nephila pilipes</name>
    <name type="common">Giant wood spider</name>
    <name type="synonym">Nephila maculata</name>
    <dbReference type="NCBI Taxonomy" id="299642"/>
    <lineage>
        <taxon>Eukaryota</taxon>
        <taxon>Metazoa</taxon>
        <taxon>Ecdysozoa</taxon>
        <taxon>Arthropoda</taxon>
        <taxon>Chelicerata</taxon>
        <taxon>Arachnida</taxon>
        <taxon>Araneae</taxon>
        <taxon>Araneomorphae</taxon>
        <taxon>Entelegynae</taxon>
        <taxon>Araneoidea</taxon>
        <taxon>Nephilidae</taxon>
        <taxon>Nephila</taxon>
    </lineage>
</organism>
<keyword evidence="2" id="KW-1185">Reference proteome</keyword>
<accession>A0A8X6T9H6</accession>
<comment type="caution">
    <text evidence="1">The sequence shown here is derived from an EMBL/GenBank/DDBJ whole genome shotgun (WGS) entry which is preliminary data.</text>
</comment>
<protein>
    <submittedName>
        <fullName evidence="1">Uncharacterized protein</fullName>
    </submittedName>
</protein>
<evidence type="ECO:0000313" key="2">
    <source>
        <dbReference type="Proteomes" id="UP000887013"/>
    </source>
</evidence>